<proteinExistence type="predicted"/>
<sequence length="67" mass="7784">MDELSQSNHRGAVVIHVLMEWWSRHVSLVGLRALPRSELDCHDFTGVLRLRTQTHVSCHFKDFELVS</sequence>
<gene>
    <name evidence="1" type="ORF">F2Q70_00030378</name>
</gene>
<reference evidence="1" key="1">
    <citation type="submission" date="2019-12" db="EMBL/GenBank/DDBJ databases">
        <title>Genome sequencing and annotation of Brassica cretica.</title>
        <authorList>
            <person name="Studholme D.J."/>
            <person name="Sarris P.F."/>
        </authorList>
    </citation>
    <scope>NUCLEOTIDE SEQUENCE</scope>
    <source>
        <strain evidence="1">PFS-102/07</strain>
        <tissue evidence="1">Leaf</tissue>
    </source>
</reference>
<comment type="caution">
    <text evidence="1">The sequence shown here is derived from an EMBL/GenBank/DDBJ whole genome shotgun (WGS) entry which is preliminary data.</text>
</comment>
<name>A0A8S9FHN8_BRACR</name>
<dbReference type="AlphaFoldDB" id="A0A8S9FHN8"/>
<dbReference type="EMBL" id="QGKY02002305">
    <property type="protein sequence ID" value="KAF2532624.1"/>
    <property type="molecule type" value="Genomic_DNA"/>
</dbReference>
<accession>A0A8S9FHN8</accession>
<evidence type="ECO:0000313" key="1">
    <source>
        <dbReference type="EMBL" id="KAF2532624.1"/>
    </source>
</evidence>
<organism evidence="1">
    <name type="scientific">Brassica cretica</name>
    <name type="common">Mustard</name>
    <dbReference type="NCBI Taxonomy" id="69181"/>
    <lineage>
        <taxon>Eukaryota</taxon>
        <taxon>Viridiplantae</taxon>
        <taxon>Streptophyta</taxon>
        <taxon>Embryophyta</taxon>
        <taxon>Tracheophyta</taxon>
        <taxon>Spermatophyta</taxon>
        <taxon>Magnoliopsida</taxon>
        <taxon>eudicotyledons</taxon>
        <taxon>Gunneridae</taxon>
        <taxon>Pentapetalae</taxon>
        <taxon>rosids</taxon>
        <taxon>malvids</taxon>
        <taxon>Brassicales</taxon>
        <taxon>Brassicaceae</taxon>
        <taxon>Brassiceae</taxon>
        <taxon>Brassica</taxon>
    </lineage>
</organism>
<protein>
    <submittedName>
        <fullName evidence="1">Uncharacterized protein</fullName>
    </submittedName>
</protein>